<sequence>MTKEFFENYCKLVPDFGESLLSFMCIVIILQNHQQYKLLLVHSSLNEEDFFSCESTREISKLESSVKDFSSCGKTFLRFEKLLRFIPINPARFSRYFYTTTQQCEIFRGQREILHSSHSRRPR</sequence>
<dbReference type="Proteomes" id="UP001054837">
    <property type="component" value="Unassembled WGS sequence"/>
</dbReference>
<organism evidence="1 2">
    <name type="scientific">Caerostris darwini</name>
    <dbReference type="NCBI Taxonomy" id="1538125"/>
    <lineage>
        <taxon>Eukaryota</taxon>
        <taxon>Metazoa</taxon>
        <taxon>Ecdysozoa</taxon>
        <taxon>Arthropoda</taxon>
        <taxon>Chelicerata</taxon>
        <taxon>Arachnida</taxon>
        <taxon>Araneae</taxon>
        <taxon>Araneomorphae</taxon>
        <taxon>Entelegynae</taxon>
        <taxon>Araneoidea</taxon>
        <taxon>Araneidae</taxon>
        <taxon>Caerostris</taxon>
    </lineage>
</organism>
<protein>
    <recommendedName>
        <fullName evidence="3">Maturase K</fullName>
    </recommendedName>
</protein>
<dbReference type="AlphaFoldDB" id="A0AAV4UW89"/>
<evidence type="ECO:0000313" key="1">
    <source>
        <dbReference type="EMBL" id="GIY61908.1"/>
    </source>
</evidence>
<dbReference type="EMBL" id="BPLQ01012009">
    <property type="protein sequence ID" value="GIY61908.1"/>
    <property type="molecule type" value="Genomic_DNA"/>
</dbReference>
<proteinExistence type="predicted"/>
<reference evidence="1 2" key="1">
    <citation type="submission" date="2021-06" db="EMBL/GenBank/DDBJ databases">
        <title>Caerostris darwini draft genome.</title>
        <authorList>
            <person name="Kono N."/>
            <person name="Arakawa K."/>
        </authorList>
    </citation>
    <scope>NUCLEOTIDE SEQUENCE [LARGE SCALE GENOMIC DNA]</scope>
</reference>
<comment type="caution">
    <text evidence="1">The sequence shown here is derived from an EMBL/GenBank/DDBJ whole genome shotgun (WGS) entry which is preliminary data.</text>
</comment>
<accession>A0AAV4UW89</accession>
<evidence type="ECO:0008006" key="3">
    <source>
        <dbReference type="Google" id="ProtNLM"/>
    </source>
</evidence>
<keyword evidence="2" id="KW-1185">Reference proteome</keyword>
<name>A0AAV4UW89_9ARAC</name>
<evidence type="ECO:0000313" key="2">
    <source>
        <dbReference type="Proteomes" id="UP001054837"/>
    </source>
</evidence>
<gene>
    <name evidence="1" type="ORF">CDAR_518521</name>
</gene>